<evidence type="ECO:0000259" key="1">
    <source>
        <dbReference type="Pfam" id="PF07791"/>
    </source>
</evidence>
<comment type="caution">
    <text evidence="2">The sequence shown here is derived from an EMBL/GenBank/DDBJ whole genome shotgun (WGS) entry which is preliminary data.</text>
</comment>
<dbReference type="InterPro" id="IPR012433">
    <property type="entry name" value="Imm11"/>
</dbReference>
<feature type="domain" description="Immunity MXAN-0049 protein" evidence="1">
    <location>
        <begin position="44"/>
        <end position="188"/>
    </location>
</feature>
<gene>
    <name evidence="2" type="ORF">G4177_29595</name>
</gene>
<dbReference type="Proteomes" id="UP001516472">
    <property type="component" value="Unassembled WGS sequence"/>
</dbReference>
<accession>A0ABR9PWL8</accession>
<sequence length="190" mass="21550">MTRRFFRLAIDVYVKGRWYLGEPTTLDGAELEDVWVFGYGHPMEFNERLRISLDRPGRPLDFDTAGVGQAPVVNARVADVFRALAPHDVQLFPAEVEGQTEPYWLMNVVRTVRCIDDKASAEVQFYTPEDGRPDRVGEYRSVIGLRIDTSKVGDARVFRLWGWHPPIIVDEEIKSALERVGIVGGLFDAV</sequence>
<protein>
    <recommendedName>
        <fullName evidence="1">Immunity MXAN-0049 protein domain-containing protein</fullName>
    </recommendedName>
</protein>
<evidence type="ECO:0000313" key="2">
    <source>
        <dbReference type="EMBL" id="MBE4752327.1"/>
    </source>
</evidence>
<dbReference type="Pfam" id="PF07791">
    <property type="entry name" value="Imm11"/>
    <property type="match status" value="1"/>
</dbReference>
<name>A0ABR9PWL8_9BACT</name>
<evidence type="ECO:0000313" key="3">
    <source>
        <dbReference type="Proteomes" id="UP001516472"/>
    </source>
</evidence>
<reference evidence="2 3" key="1">
    <citation type="submission" date="2020-02" db="EMBL/GenBank/DDBJ databases">
        <authorList>
            <person name="Babadi Z.K."/>
            <person name="Risdian C."/>
            <person name="Ebrahimipour G.H."/>
            <person name="Wink J."/>
        </authorList>
    </citation>
    <scope>NUCLEOTIDE SEQUENCE [LARGE SCALE GENOMIC DNA]</scope>
    <source>
        <strain evidence="2 3">ZKHCc1 1396</strain>
    </source>
</reference>
<dbReference type="EMBL" id="JAAIYO010000011">
    <property type="protein sequence ID" value="MBE4752327.1"/>
    <property type="molecule type" value="Genomic_DNA"/>
</dbReference>
<organism evidence="2 3">
    <name type="scientific">Corallococcus soli</name>
    <dbReference type="NCBI Taxonomy" id="2710757"/>
    <lineage>
        <taxon>Bacteria</taxon>
        <taxon>Pseudomonadati</taxon>
        <taxon>Myxococcota</taxon>
        <taxon>Myxococcia</taxon>
        <taxon>Myxococcales</taxon>
        <taxon>Cystobacterineae</taxon>
        <taxon>Myxococcaceae</taxon>
        <taxon>Corallococcus</taxon>
    </lineage>
</organism>
<proteinExistence type="predicted"/>
<dbReference type="RefSeq" id="WP_193429506.1">
    <property type="nucleotide sequence ID" value="NZ_CBCSIP010000598.1"/>
</dbReference>
<keyword evidence="3" id="KW-1185">Reference proteome</keyword>